<evidence type="ECO:0000313" key="2">
    <source>
        <dbReference type="Proteomes" id="UP000509418"/>
    </source>
</evidence>
<dbReference type="RefSeq" id="WP_176576373.1">
    <property type="nucleotide sequence ID" value="NZ_CBDRGH010000036.1"/>
</dbReference>
<evidence type="ECO:0000313" key="1">
    <source>
        <dbReference type="EMBL" id="QKZ20313.1"/>
    </source>
</evidence>
<accession>A0A7H8T9Y0</accession>
<keyword evidence="2" id="KW-1185">Reference proteome</keyword>
<proteinExistence type="predicted"/>
<gene>
    <name evidence="1" type="ORF">HUT05_24955</name>
</gene>
<protein>
    <submittedName>
        <fullName evidence="1">Uncharacterized protein</fullName>
    </submittedName>
</protein>
<dbReference type="AlphaFoldDB" id="A0A7H8T9Y0"/>
<dbReference type="EMBL" id="CP056041">
    <property type="protein sequence ID" value="QKZ20313.1"/>
    <property type="molecule type" value="Genomic_DNA"/>
</dbReference>
<sequence length="226" mass="23929">MTEHPAAHHDRLTHAVPQLVTAFEQLGAEHKALAAEAEKTTAKERRGTVNRMAECIAQAGFTLSHIVNMLATVHGLKVLGIDRQFSKDADGRDYSPLNSLGHPGETLYEAAGHLQAVAHTLGKAYTPTRKHPALARARCPQQLGTALISLKAALESVCAELAEDQDVEAVTEYTPTLTFLGELEARVCRTVPAQGAGPTADEVAAAIRANPDIARAAAATLSTMTA</sequence>
<organism evidence="1 2">
    <name type="scientific">Streptomyces chartreusis</name>
    <dbReference type="NCBI Taxonomy" id="1969"/>
    <lineage>
        <taxon>Bacteria</taxon>
        <taxon>Bacillati</taxon>
        <taxon>Actinomycetota</taxon>
        <taxon>Actinomycetes</taxon>
        <taxon>Kitasatosporales</taxon>
        <taxon>Streptomycetaceae</taxon>
        <taxon>Streptomyces</taxon>
    </lineage>
</organism>
<reference evidence="1 2" key="1">
    <citation type="submission" date="2020-06" db="EMBL/GenBank/DDBJ databases">
        <title>Genome mining for natural products.</title>
        <authorList>
            <person name="Zhang B."/>
            <person name="Shi J."/>
            <person name="Ge H."/>
        </authorList>
    </citation>
    <scope>NUCLEOTIDE SEQUENCE [LARGE SCALE GENOMIC DNA]</scope>
    <source>
        <strain evidence="1 2">NA02069</strain>
    </source>
</reference>
<name>A0A7H8T9Y0_STRCX</name>
<dbReference type="Proteomes" id="UP000509418">
    <property type="component" value="Chromosome"/>
</dbReference>